<feature type="compositionally biased region" description="Basic and acidic residues" evidence="5">
    <location>
        <begin position="462"/>
        <end position="472"/>
    </location>
</feature>
<evidence type="ECO:0000256" key="5">
    <source>
        <dbReference type="SAM" id="MobiDB-lite"/>
    </source>
</evidence>
<keyword evidence="9" id="KW-1185">Reference proteome</keyword>
<dbReference type="FunFam" id="3.40.80.10:FF:000006">
    <property type="entry name" value="N-acetylmuramoyl-L-alanine amidase"/>
    <property type="match status" value="1"/>
</dbReference>
<keyword evidence="3" id="KW-0378">Hydrolase</keyword>
<evidence type="ECO:0000256" key="2">
    <source>
        <dbReference type="ARBA" id="ARBA00011901"/>
    </source>
</evidence>
<dbReference type="SMART" id="SM00644">
    <property type="entry name" value="Ami_2"/>
    <property type="match status" value="1"/>
</dbReference>
<sequence length="627" mass="69085">MVHMGRRSFIVMSGAAALGIGLGASTSHAAEEKSKETKIYEDASNKRGIPVTVLAAFAHCQSRWQDHGGRPSVGNGFGPMHLIDAAERQRGLERAGKHIAAFEDTLENATKISGIPADKIRNDAASNVEAGAALLAHLQKKGGHPVGADTKPEAWYLAVARASGMSTIEAQSTFADRVMKTVASGQKEKMADGRYLVLEKSEVGSVEAQKEVLLQSRVDEKPAPPPAEKKKVEIIPSPYEKYGESEKDYGNHDRAFRPKAPAINYIIIHDTECSWDVAIKMVKDPKFVSWNYTIRSNDGHVAQHLKHQDIGWHCGSWWFNMHSIGIEHEGHAARGHRWYTEPMYASSAELVKNLCEELKVPMDRSHIIGHDQIPGEKTEQIPKMHWDPGPFWDWEHFFELLGAPLSQGTSTDPIKAGDVIRILPGFKGNAQPLTACGKDGPCEAGNTNFVPLHTKPSTSSELVRDPGLRPKGDPTTTQVSDIGARAIAGTEFVVAKVEKDWTAIWYLGTLGWFHNPPSAPKARKVTEKRTIATTTAKTKIYGRAVPEKAAYKDASRYQEINSLVYKVEAGQKYVVGDLNPPTAYYWSKSFSMDTPNDHVLITGKDRYALVSFGHRLAFMKHTEVTLG</sequence>
<feature type="chain" id="PRO_5003898913" description="N-acetylmuramoyl-L-alanine amidase" evidence="6">
    <location>
        <begin position="30"/>
        <end position="627"/>
    </location>
</feature>
<dbReference type="Proteomes" id="UP000008495">
    <property type="component" value="Unassembled WGS sequence"/>
</dbReference>
<dbReference type="STRING" id="100225.SAMN05421595_2197"/>
<evidence type="ECO:0000313" key="9">
    <source>
        <dbReference type="Proteomes" id="UP000008495"/>
    </source>
</evidence>
<dbReference type="eggNOG" id="COG3023">
    <property type="taxonomic scope" value="Bacteria"/>
</dbReference>
<keyword evidence="4" id="KW-0961">Cell wall biogenesis/degradation</keyword>
<dbReference type="InterPro" id="IPR036505">
    <property type="entry name" value="Amidase/PGRP_sf"/>
</dbReference>
<feature type="region of interest" description="Disordered" evidence="5">
    <location>
        <begin position="449"/>
        <end position="477"/>
    </location>
</feature>
<dbReference type="EC" id="3.5.1.28" evidence="2"/>
<dbReference type="PROSITE" id="PS51318">
    <property type="entry name" value="TAT"/>
    <property type="match status" value="1"/>
</dbReference>
<dbReference type="InterPro" id="IPR006311">
    <property type="entry name" value="TAT_signal"/>
</dbReference>
<comment type="caution">
    <text evidence="8">The sequence shown here is derived from an EMBL/GenBank/DDBJ whole genome shotgun (WGS) entry which is preliminary data.</text>
</comment>
<reference evidence="8 9" key="1">
    <citation type="submission" date="2012-08" db="EMBL/GenBank/DDBJ databases">
        <title>Whole genome shotgun sequence of Austwickia chelonae NBRC 105200.</title>
        <authorList>
            <person name="Yoshida I."/>
            <person name="Hosoyama A."/>
            <person name="Tsuchikane K."/>
            <person name="Katsumata H."/>
            <person name="Ando Y."/>
            <person name="Ohji S."/>
            <person name="Hamada M."/>
            <person name="Tamura T."/>
            <person name="Yamazoe A."/>
            <person name="Yamazaki S."/>
            <person name="Fujita N."/>
        </authorList>
    </citation>
    <scope>NUCLEOTIDE SEQUENCE [LARGE SCALE GENOMIC DNA]</scope>
    <source>
        <strain evidence="8 9">NBRC 105200</strain>
    </source>
</reference>
<feature type="signal peptide" evidence="6">
    <location>
        <begin position="1"/>
        <end position="29"/>
    </location>
</feature>
<dbReference type="PANTHER" id="PTHR30417:SF1">
    <property type="entry name" value="N-ACETYLMURAMOYL-L-ALANINE AMIDASE AMID"/>
    <property type="match status" value="1"/>
</dbReference>
<evidence type="ECO:0000256" key="3">
    <source>
        <dbReference type="ARBA" id="ARBA00022801"/>
    </source>
</evidence>
<comment type="catalytic activity">
    <reaction evidence="1">
        <text>Hydrolyzes the link between N-acetylmuramoyl residues and L-amino acid residues in certain cell-wall glycopeptides.</text>
        <dbReference type="EC" id="3.5.1.28"/>
    </reaction>
</comment>
<dbReference type="GO" id="GO:0009254">
    <property type="term" value="P:peptidoglycan turnover"/>
    <property type="evidence" value="ECO:0007669"/>
    <property type="project" value="TreeGrafter"/>
</dbReference>
<dbReference type="InterPro" id="IPR002502">
    <property type="entry name" value="Amidase_domain"/>
</dbReference>
<feature type="compositionally biased region" description="Polar residues" evidence="5">
    <location>
        <begin position="449"/>
        <end position="461"/>
    </location>
</feature>
<dbReference type="PANTHER" id="PTHR30417">
    <property type="entry name" value="N-ACETYLMURAMOYL-L-ALANINE AMIDASE AMID"/>
    <property type="match status" value="1"/>
</dbReference>
<keyword evidence="6" id="KW-0732">Signal</keyword>
<dbReference type="GO" id="GO:0071555">
    <property type="term" value="P:cell wall organization"/>
    <property type="evidence" value="ECO:0007669"/>
    <property type="project" value="UniProtKB-KW"/>
</dbReference>
<dbReference type="GO" id="GO:0008745">
    <property type="term" value="F:N-acetylmuramoyl-L-alanine amidase activity"/>
    <property type="evidence" value="ECO:0007669"/>
    <property type="project" value="UniProtKB-EC"/>
</dbReference>
<dbReference type="OrthoDB" id="9758772at2"/>
<evidence type="ECO:0000256" key="1">
    <source>
        <dbReference type="ARBA" id="ARBA00001561"/>
    </source>
</evidence>
<evidence type="ECO:0000259" key="7">
    <source>
        <dbReference type="SMART" id="SM00644"/>
    </source>
</evidence>
<dbReference type="GO" id="GO:0009253">
    <property type="term" value="P:peptidoglycan catabolic process"/>
    <property type="evidence" value="ECO:0007669"/>
    <property type="project" value="InterPro"/>
</dbReference>
<evidence type="ECO:0000256" key="4">
    <source>
        <dbReference type="ARBA" id="ARBA00023316"/>
    </source>
</evidence>
<gene>
    <name evidence="8" type="ORF">AUCHE_04_00990</name>
</gene>
<dbReference type="InterPro" id="IPR051206">
    <property type="entry name" value="NAMLAA_amidase_2"/>
</dbReference>
<dbReference type="AlphaFoldDB" id="K6V4K3"/>
<dbReference type="CDD" id="cd06583">
    <property type="entry name" value="PGRP"/>
    <property type="match status" value="1"/>
</dbReference>
<dbReference type="Pfam" id="PF01510">
    <property type="entry name" value="Amidase_2"/>
    <property type="match status" value="1"/>
</dbReference>
<name>K6V4K3_9MICO</name>
<dbReference type="EMBL" id="BAGZ01000004">
    <property type="protein sequence ID" value="GAB77058.1"/>
    <property type="molecule type" value="Genomic_DNA"/>
</dbReference>
<dbReference type="Gene3D" id="3.40.80.10">
    <property type="entry name" value="Peptidoglycan recognition protein-like"/>
    <property type="match status" value="1"/>
</dbReference>
<accession>K6V4K3</accession>
<protein>
    <recommendedName>
        <fullName evidence="2">N-acetylmuramoyl-L-alanine amidase</fullName>
        <ecNumber evidence="2">3.5.1.28</ecNumber>
    </recommendedName>
</protein>
<feature type="domain" description="N-acetylmuramoyl-L-alanine amidase" evidence="7">
    <location>
        <begin position="251"/>
        <end position="389"/>
    </location>
</feature>
<proteinExistence type="predicted"/>
<dbReference type="SUPFAM" id="SSF55846">
    <property type="entry name" value="N-acetylmuramoyl-L-alanine amidase-like"/>
    <property type="match status" value="1"/>
</dbReference>
<evidence type="ECO:0000256" key="6">
    <source>
        <dbReference type="SAM" id="SignalP"/>
    </source>
</evidence>
<dbReference type="Gene3D" id="1.10.530.10">
    <property type="match status" value="1"/>
</dbReference>
<evidence type="ECO:0000313" key="8">
    <source>
        <dbReference type="EMBL" id="GAB77058.1"/>
    </source>
</evidence>
<organism evidence="8 9">
    <name type="scientific">Austwickia chelonae NBRC 105200</name>
    <dbReference type="NCBI Taxonomy" id="1184607"/>
    <lineage>
        <taxon>Bacteria</taxon>
        <taxon>Bacillati</taxon>
        <taxon>Actinomycetota</taxon>
        <taxon>Actinomycetes</taxon>
        <taxon>Micrococcales</taxon>
        <taxon>Dermatophilaceae</taxon>
        <taxon>Austwickia</taxon>
    </lineage>
</organism>